<evidence type="ECO:0000256" key="7">
    <source>
        <dbReference type="SAM" id="Phobius"/>
    </source>
</evidence>
<dbReference type="InterPro" id="IPR032630">
    <property type="entry name" value="P_typ_ATPase_c"/>
</dbReference>
<reference evidence="9" key="1">
    <citation type="submission" date="2021-01" db="EMBL/GenBank/DDBJ databases">
        <authorList>
            <person name="Corre E."/>
            <person name="Pelletier E."/>
            <person name="Niang G."/>
            <person name="Scheremetjew M."/>
            <person name="Finn R."/>
            <person name="Kale V."/>
            <person name="Holt S."/>
            <person name="Cochrane G."/>
            <person name="Meng A."/>
            <person name="Brown T."/>
            <person name="Cohen L."/>
        </authorList>
    </citation>
    <scope>NUCLEOTIDE SEQUENCE</scope>
    <source>
        <strain evidence="9">CCMP281</strain>
    </source>
</reference>
<gene>
    <name evidence="9" type="ORF">HERI1096_LOCUS32522</name>
</gene>
<evidence type="ECO:0000256" key="2">
    <source>
        <dbReference type="ARBA" id="ARBA00004308"/>
    </source>
</evidence>
<evidence type="ECO:0000256" key="4">
    <source>
        <dbReference type="ARBA" id="ARBA00022723"/>
    </source>
</evidence>
<evidence type="ECO:0000313" key="9">
    <source>
        <dbReference type="EMBL" id="CAE0138982.1"/>
    </source>
</evidence>
<evidence type="ECO:0000259" key="8">
    <source>
        <dbReference type="Pfam" id="PF16212"/>
    </source>
</evidence>
<name>A0A7S3FBL2_9EUKA</name>
<comment type="subcellular location">
    <subcellularLocation>
        <location evidence="2">Endomembrane system</location>
    </subcellularLocation>
    <subcellularLocation>
        <location evidence="1">Membrane</location>
        <topology evidence="1">Multi-pass membrane protein</topology>
    </subcellularLocation>
</comment>
<feature type="transmembrane region" description="Helical" evidence="7">
    <location>
        <begin position="105"/>
        <end position="123"/>
    </location>
</feature>
<dbReference type="AlphaFoldDB" id="A0A7S3FBL2"/>
<dbReference type="GO" id="GO:0140326">
    <property type="term" value="F:ATPase-coupled intramembrane lipid transporter activity"/>
    <property type="evidence" value="ECO:0007669"/>
    <property type="project" value="TreeGrafter"/>
</dbReference>
<feature type="transmembrane region" description="Helical" evidence="7">
    <location>
        <begin position="176"/>
        <end position="198"/>
    </location>
</feature>
<proteinExistence type="predicted"/>
<protein>
    <recommendedName>
        <fullName evidence="8">P-type ATPase C-terminal domain-containing protein</fullName>
    </recommendedName>
</protein>
<keyword evidence="7" id="KW-0812">Transmembrane</keyword>
<feature type="transmembrane region" description="Helical" evidence="7">
    <location>
        <begin position="135"/>
        <end position="154"/>
    </location>
</feature>
<dbReference type="GO" id="GO:0045332">
    <property type="term" value="P:phospholipid translocation"/>
    <property type="evidence" value="ECO:0007669"/>
    <property type="project" value="TreeGrafter"/>
</dbReference>
<feature type="region of interest" description="Disordered" evidence="6">
    <location>
        <begin position="240"/>
        <end position="281"/>
    </location>
</feature>
<dbReference type="PANTHER" id="PTHR24092:SF180">
    <property type="entry name" value="PHOSPHOLIPID-TRANSPORTING ATPASE DNF1-RELATED"/>
    <property type="match status" value="1"/>
</dbReference>
<keyword evidence="4" id="KW-0479">Metal-binding</keyword>
<sequence>MTMFFWSCFALGSGTLLLPSIFTDLLNPVMVTSLPILLYPIFDTDVSKQDSLSFPALYSAGIARIHYTHTRLACWVIEGVYTAALCAYLPTFCIGVESTISVSEISFACMWAVCITIDARLVLENHSWTALDGFGLVAMLLVLLIWAVLFTYILNDDPGSFGWGFLYGTGRLFGRASFWLVLLLCVLASLAPRAIFLAHQTVFRGSKLTHLIGAASEHLSSNSRRSGRAVTLAKLPGVPSWKDDLSRDPRDPSRRDGAGGARAVNDPKRRTDSNGSEASLTSCGQSALTEVSLRARSAAAAFSVDEASANHVLGYGQHWGKLRAVTKVMMAIQAAADERELMI</sequence>
<accession>A0A7S3FBL2</accession>
<evidence type="ECO:0000256" key="1">
    <source>
        <dbReference type="ARBA" id="ARBA00004141"/>
    </source>
</evidence>
<evidence type="ECO:0000256" key="3">
    <source>
        <dbReference type="ARBA" id="ARBA00022448"/>
    </source>
</evidence>
<dbReference type="Pfam" id="PF16212">
    <property type="entry name" value="PhoLip_ATPase_C"/>
    <property type="match status" value="1"/>
</dbReference>
<dbReference type="EMBL" id="HBHX01058909">
    <property type="protein sequence ID" value="CAE0138982.1"/>
    <property type="molecule type" value="Transcribed_RNA"/>
</dbReference>
<organism evidence="9">
    <name type="scientific">Haptolina ericina</name>
    <dbReference type="NCBI Taxonomy" id="156174"/>
    <lineage>
        <taxon>Eukaryota</taxon>
        <taxon>Haptista</taxon>
        <taxon>Haptophyta</taxon>
        <taxon>Prymnesiophyceae</taxon>
        <taxon>Prymnesiales</taxon>
        <taxon>Prymnesiaceae</taxon>
        <taxon>Haptolina</taxon>
    </lineage>
</organism>
<evidence type="ECO:0000256" key="6">
    <source>
        <dbReference type="SAM" id="MobiDB-lite"/>
    </source>
</evidence>
<dbReference type="GO" id="GO:0046872">
    <property type="term" value="F:metal ion binding"/>
    <property type="evidence" value="ECO:0007669"/>
    <property type="project" value="UniProtKB-KW"/>
</dbReference>
<keyword evidence="5" id="KW-0460">Magnesium</keyword>
<dbReference type="PANTHER" id="PTHR24092">
    <property type="entry name" value="PROBABLE PHOSPHOLIPID-TRANSPORTING ATPASE"/>
    <property type="match status" value="1"/>
</dbReference>
<feature type="domain" description="P-type ATPase C-terminal" evidence="8">
    <location>
        <begin position="1"/>
        <end position="204"/>
    </location>
</feature>
<dbReference type="GO" id="GO:0005886">
    <property type="term" value="C:plasma membrane"/>
    <property type="evidence" value="ECO:0007669"/>
    <property type="project" value="TreeGrafter"/>
</dbReference>
<evidence type="ECO:0000256" key="5">
    <source>
        <dbReference type="ARBA" id="ARBA00022842"/>
    </source>
</evidence>
<keyword evidence="7" id="KW-0472">Membrane</keyword>
<keyword evidence="3" id="KW-0813">Transport</keyword>
<feature type="compositionally biased region" description="Basic and acidic residues" evidence="6">
    <location>
        <begin position="241"/>
        <end position="257"/>
    </location>
</feature>
<keyword evidence="7" id="KW-1133">Transmembrane helix</keyword>